<evidence type="ECO:0000256" key="1">
    <source>
        <dbReference type="SAM" id="MobiDB-lite"/>
    </source>
</evidence>
<feature type="compositionally biased region" description="Basic and acidic residues" evidence="1">
    <location>
        <begin position="87"/>
        <end position="100"/>
    </location>
</feature>
<dbReference type="EMBL" id="LUGG01000017">
    <property type="protein sequence ID" value="OBZ69428.1"/>
    <property type="molecule type" value="Genomic_DNA"/>
</dbReference>
<feature type="compositionally biased region" description="Basic residues" evidence="1">
    <location>
        <begin position="20"/>
        <end position="30"/>
    </location>
</feature>
<feature type="region of interest" description="Disordered" evidence="1">
    <location>
        <begin position="1"/>
        <end position="30"/>
    </location>
</feature>
<protein>
    <submittedName>
        <fullName evidence="2">Uncharacterized protein</fullName>
    </submittedName>
</protein>
<reference evidence="2 3" key="1">
    <citation type="submission" date="2016-03" db="EMBL/GenBank/DDBJ databases">
        <title>Whole genome sequencing of Grifola frondosa 9006-11.</title>
        <authorList>
            <person name="Min B."/>
            <person name="Park H."/>
            <person name="Kim J.-G."/>
            <person name="Cho H."/>
            <person name="Oh Y.-L."/>
            <person name="Kong W.-S."/>
            <person name="Choi I.-G."/>
        </authorList>
    </citation>
    <scope>NUCLEOTIDE SEQUENCE [LARGE SCALE GENOMIC DNA]</scope>
    <source>
        <strain evidence="2 3">9006-11</strain>
    </source>
</reference>
<organism evidence="2 3">
    <name type="scientific">Grifola frondosa</name>
    <name type="common">Maitake</name>
    <name type="synonym">Polyporus frondosus</name>
    <dbReference type="NCBI Taxonomy" id="5627"/>
    <lineage>
        <taxon>Eukaryota</taxon>
        <taxon>Fungi</taxon>
        <taxon>Dikarya</taxon>
        <taxon>Basidiomycota</taxon>
        <taxon>Agaricomycotina</taxon>
        <taxon>Agaricomycetes</taxon>
        <taxon>Polyporales</taxon>
        <taxon>Grifolaceae</taxon>
        <taxon>Grifola</taxon>
    </lineage>
</organism>
<gene>
    <name evidence="2" type="ORF">A0H81_10621</name>
</gene>
<comment type="caution">
    <text evidence="2">The sequence shown here is derived from an EMBL/GenBank/DDBJ whole genome shotgun (WGS) entry which is preliminary data.</text>
</comment>
<proteinExistence type="predicted"/>
<evidence type="ECO:0000313" key="3">
    <source>
        <dbReference type="Proteomes" id="UP000092993"/>
    </source>
</evidence>
<feature type="region of interest" description="Disordered" evidence="1">
    <location>
        <begin position="61"/>
        <end position="130"/>
    </location>
</feature>
<feature type="compositionally biased region" description="Polar residues" evidence="1">
    <location>
        <begin position="106"/>
        <end position="121"/>
    </location>
</feature>
<accession>A0A1C7LY68</accession>
<dbReference type="AlphaFoldDB" id="A0A1C7LY68"/>
<keyword evidence="3" id="KW-1185">Reference proteome</keyword>
<name>A0A1C7LY68_GRIFR</name>
<sequence>MQLLPGTRRVGRSTRPSSCPRRHPSRSTIHSRRRLRMRCLPSPFLYPRRYGRNQPRWQCIDDRCRGGHKGSTPAPSAIAPVKSSPDSPRKQSIDAEKSTEKPLPGTPSSVPLSQHRSQVSTPKPFAVTPKPADISSPIEAAPVVCIEITRKVVIGWASRWTRWGSRRCSARAGSRPTARCRDRRRRASRPPHNALPREPLCRIIAI</sequence>
<evidence type="ECO:0000313" key="2">
    <source>
        <dbReference type="EMBL" id="OBZ69428.1"/>
    </source>
</evidence>
<dbReference type="Proteomes" id="UP000092993">
    <property type="component" value="Unassembled WGS sequence"/>
</dbReference>